<evidence type="ECO:0000313" key="3">
    <source>
        <dbReference type="Proteomes" id="UP000258476"/>
    </source>
</evidence>
<gene>
    <name evidence="2" type="ORF">C834K_0759</name>
</gene>
<dbReference type="Proteomes" id="UP000258476">
    <property type="component" value="Chromosome"/>
</dbReference>
<feature type="chain" id="PRO_5017467329" description="Lipoprotein" evidence="1">
    <location>
        <begin position="20"/>
        <end position="95"/>
    </location>
</feature>
<name>A0A3B0QHD3_9CHLA</name>
<dbReference type="AlphaFoldDB" id="A0A3B0QHD3"/>
<reference evidence="3" key="1">
    <citation type="submission" date="2017-11" db="EMBL/GenBank/DDBJ databases">
        <authorList>
            <person name="Seth-Smith MB H."/>
        </authorList>
    </citation>
    <scope>NUCLEOTIDE SEQUENCE [LARGE SCALE GENOMIC DNA]</scope>
</reference>
<dbReference type="KEGG" id="chla:C834K_0759"/>
<keyword evidence="1" id="KW-0732">Signal</keyword>
<sequence length="95" mass="10874">MKKMLLVFACFLSCCFSVAFGENSLALESVSLVKAVPVSGLQFQEQNGHVPYSFYYPYDYGYYYPETYGGYTGTSQSNEDCYSRFEDGTFFYHCD</sequence>
<keyword evidence="3" id="KW-1185">Reference proteome</keyword>
<evidence type="ECO:0008006" key="4">
    <source>
        <dbReference type="Google" id="ProtNLM"/>
    </source>
</evidence>
<proteinExistence type="predicted"/>
<accession>A0A3B0QHD3</accession>
<evidence type="ECO:0000313" key="2">
    <source>
        <dbReference type="EMBL" id="SYX09202.1"/>
    </source>
</evidence>
<dbReference type="RefSeq" id="WP_174222234.1">
    <property type="nucleotide sequence ID" value="NZ_LS992154.1"/>
</dbReference>
<organism evidence="2 3">
    <name type="scientific">Chlamydia poikilotherma</name>
    <dbReference type="NCBI Taxonomy" id="1967783"/>
    <lineage>
        <taxon>Bacteria</taxon>
        <taxon>Pseudomonadati</taxon>
        <taxon>Chlamydiota</taxon>
        <taxon>Chlamydiia</taxon>
        <taxon>Chlamydiales</taxon>
        <taxon>Chlamydiaceae</taxon>
        <taxon>Chlamydia/Chlamydophila group</taxon>
        <taxon>Chlamydia</taxon>
    </lineage>
</organism>
<protein>
    <recommendedName>
        <fullName evidence="4">Lipoprotein</fullName>
    </recommendedName>
</protein>
<dbReference type="EMBL" id="LS992154">
    <property type="protein sequence ID" value="SYX09202.1"/>
    <property type="molecule type" value="Genomic_DNA"/>
</dbReference>
<feature type="signal peptide" evidence="1">
    <location>
        <begin position="1"/>
        <end position="19"/>
    </location>
</feature>
<evidence type="ECO:0000256" key="1">
    <source>
        <dbReference type="SAM" id="SignalP"/>
    </source>
</evidence>